<keyword evidence="5" id="KW-0391">Immunity</keyword>
<evidence type="ECO:0000256" key="5">
    <source>
        <dbReference type="ARBA" id="ARBA00022859"/>
    </source>
</evidence>
<comment type="subcellular location">
    <subcellularLocation>
        <location evidence="1">Membrane</location>
        <topology evidence="1">Single-pass type I membrane protein</topology>
    </subcellularLocation>
</comment>
<protein>
    <recommendedName>
        <fullName evidence="12">MHC class I-like antigen recognition-like domain-containing protein</fullName>
    </recommendedName>
</protein>
<keyword evidence="3" id="KW-0812">Transmembrane</keyword>
<dbReference type="GO" id="GO:0042612">
    <property type="term" value="C:MHC class I protein complex"/>
    <property type="evidence" value="ECO:0007669"/>
    <property type="project" value="UniProtKB-KW"/>
</dbReference>
<keyword evidence="6" id="KW-1133">Transmembrane helix</keyword>
<dbReference type="PANTHER" id="PTHR16675:SF242">
    <property type="entry name" value="MAJOR HISTOCOMPATIBILITY COMPLEX CLASS I-RELATED GENE PROTEIN"/>
    <property type="match status" value="1"/>
</dbReference>
<evidence type="ECO:0000256" key="4">
    <source>
        <dbReference type="ARBA" id="ARBA00022729"/>
    </source>
</evidence>
<evidence type="ECO:0000256" key="7">
    <source>
        <dbReference type="ARBA" id="ARBA00023136"/>
    </source>
</evidence>
<dbReference type="PANTHER" id="PTHR16675">
    <property type="entry name" value="MHC CLASS I-RELATED"/>
    <property type="match status" value="1"/>
</dbReference>
<comment type="similarity">
    <text evidence="10">Belongs to the MHC class I family.</text>
</comment>
<dbReference type="Proteomes" id="UP000694552">
    <property type="component" value="Unplaced"/>
</dbReference>
<dbReference type="PRINTS" id="PR01638">
    <property type="entry name" value="MHCCLASSI"/>
</dbReference>
<feature type="region of interest" description="Disordered" evidence="11">
    <location>
        <begin position="105"/>
        <end position="133"/>
    </location>
</feature>
<keyword evidence="8" id="KW-1015">Disulfide bond</keyword>
<organism evidence="13 14">
    <name type="scientific">Otus sunia</name>
    <name type="common">Oriental scops-owl</name>
    <dbReference type="NCBI Taxonomy" id="257818"/>
    <lineage>
        <taxon>Eukaryota</taxon>
        <taxon>Metazoa</taxon>
        <taxon>Chordata</taxon>
        <taxon>Craniata</taxon>
        <taxon>Vertebrata</taxon>
        <taxon>Euteleostomi</taxon>
        <taxon>Archelosauria</taxon>
        <taxon>Archosauria</taxon>
        <taxon>Dinosauria</taxon>
        <taxon>Saurischia</taxon>
        <taxon>Theropoda</taxon>
        <taxon>Coelurosauria</taxon>
        <taxon>Aves</taxon>
        <taxon>Neognathae</taxon>
        <taxon>Neoaves</taxon>
        <taxon>Telluraves</taxon>
        <taxon>Strigiformes</taxon>
        <taxon>Strigidae</taxon>
        <taxon>Otus</taxon>
    </lineage>
</organism>
<dbReference type="AlphaFoldDB" id="A0A8C8AEZ0"/>
<dbReference type="GO" id="GO:0002474">
    <property type="term" value="P:antigen processing and presentation of peptide antigen via MHC class I"/>
    <property type="evidence" value="ECO:0007669"/>
    <property type="project" value="UniProtKB-KW"/>
</dbReference>
<evidence type="ECO:0000256" key="6">
    <source>
        <dbReference type="ARBA" id="ARBA00022989"/>
    </source>
</evidence>
<reference evidence="13" key="1">
    <citation type="submission" date="2025-08" db="UniProtKB">
        <authorList>
            <consortium name="Ensembl"/>
        </authorList>
    </citation>
    <scope>IDENTIFICATION</scope>
</reference>
<evidence type="ECO:0000313" key="14">
    <source>
        <dbReference type="Proteomes" id="UP000694552"/>
    </source>
</evidence>
<evidence type="ECO:0000313" key="13">
    <source>
        <dbReference type="Ensembl" id="ENSOSUP00000005360.1"/>
    </source>
</evidence>
<dbReference type="InterPro" id="IPR037055">
    <property type="entry name" value="MHC_I-like_Ag-recog_sf"/>
</dbReference>
<dbReference type="FunFam" id="3.30.500.10:FF:000015">
    <property type="entry name" value="RT1 class I, M6, gene 1"/>
    <property type="match status" value="1"/>
</dbReference>
<keyword evidence="9" id="KW-0325">Glycoprotein</keyword>
<evidence type="ECO:0000256" key="10">
    <source>
        <dbReference type="RuleBase" id="RU004439"/>
    </source>
</evidence>
<keyword evidence="7" id="KW-0472">Membrane</keyword>
<evidence type="ECO:0000256" key="8">
    <source>
        <dbReference type="ARBA" id="ARBA00023157"/>
    </source>
</evidence>
<dbReference type="InterPro" id="IPR011161">
    <property type="entry name" value="MHC_I-like_Ag-recog"/>
</dbReference>
<dbReference type="Pfam" id="PF00129">
    <property type="entry name" value="MHC_I"/>
    <property type="match status" value="1"/>
</dbReference>
<evidence type="ECO:0000256" key="9">
    <source>
        <dbReference type="ARBA" id="ARBA00023180"/>
    </source>
</evidence>
<reference evidence="13" key="2">
    <citation type="submission" date="2025-09" db="UniProtKB">
        <authorList>
            <consortium name="Ensembl"/>
        </authorList>
    </citation>
    <scope>IDENTIFICATION</scope>
</reference>
<accession>A0A8C8AEZ0</accession>
<dbReference type="SUPFAM" id="SSF54452">
    <property type="entry name" value="MHC antigen-recognition domain"/>
    <property type="match status" value="1"/>
</dbReference>
<dbReference type="GO" id="GO:0005615">
    <property type="term" value="C:extracellular space"/>
    <property type="evidence" value="ECO:0007669"/>
    <property type="project" value="TreeGrafter"/>
</dbReference>
<keyword evidence="14" id="KW-1185">Reference proteome</keyword>
<evidence type="ECO:0000256" key="11">
    <source>
        <dbReference type="SAM" id="MobiDB-lite"/>
    </source>
</evidence>
<dbReference type="InterPro" id="IPR001039">
    <property type="entry name" value="MHC_I_a_a1/a2"/>
</dbReference>
<feature type="domain" description="MHC class I-like antigen recognition-like" evidence="12">
    <location>
        <begin position="15"/>
        <end position="103"/>
    </location>
</feature>
<keyword evidence="4" id="KW-0732">Signal</keyword>
<proteinExistence type="inferred from homology"/>
<dbReference type="InterPro" id="IPR011162">
    <property type="entry name" value="MHC_I/II-like_Ag-recog"/>
</dbReference>
<keyword evidence="2" id="KW-0490">MHC I</keyword>
<evidence type="ECO:0000259" key="12">
    <source>
        <dbReference type="Pfam" id="PF00129"/>
    </source>
</evidence>
<dbReference type="Gene3D" id="3.30.500.10">
    <property type="entry name" value="MHC class I-like antigen recognition-like"/>
    <property type="match status" value="1"/>
</dbReference>
<evidence type="ECO:0000256" key="3">
    <source>
        <dbReference type="ARBA" id="ARBA00022692"/>
    </source>
</evidence>
<name>A0A8C8AEZ0_9STRI</name>
<evidence type="ECO:0000256" key="1">
    <source>
        <dbReference type="ARBA" id="ARBA00004479"/>
    </source>
</evidence>
<dbReference type="Ensembl" id="ENSOSUT00000005555.1">
    <property type="protein sequence ID" value="ENSOSUP00000005360.1"/>
    <property type="gene ID" value="ENSOSUG00000003990.1"/>
</dbReference>
<sequence length="133" mass="14825">QPLVLPVVLRPPSQRVHTWQRVYGCDIREDGTFIRGLLQYAYDGQDFVAFDMDTMTFTAADVGAQITKRKWEADGTVAESYKHYVENTCVEWLRKYVSSGQAVLERKGEGEPGSRGAGAVGRVPCRGRRPTGS</sequence>
<dbReference type="GO" id="GO:0006955">
    <property type="term" value="P:immune response"/>
    <property type="evidence" value="ECO:0007669"/>
    <property type="project" value="TreeGrafter"/>
</dbReference>
<dbReference type="InterPro" id="IPR050208">
    <property type="entry name" value="MHC_class-I_related"/>
</dbReference>
<evidence type="ECO:0000256" key="2">
    <source>
        <dbReference type="ARBA" id="ARBA00022451"/>
    </source>
</evidence>
<dbReference type="GO" id="GO:0009897">
    <property type="term" value="C:external side of plasma membrane"/>
    <property type="evidence" value="ECO:0007669"/>
    <property type="project" value="TreeGrafter"/>
</dbReference>